<evidence type="ECO:0000256" key="5">
    <source>
        <dbReference type="PROSITE-ProRule" id="PRU00042"/>
    </source>
</evidence>
<keyword evidence="4" id="KW-0862">Zinc</keyword>
<dbReference type="SMR" id="A0A7I8WYN6"/>
<dbReference type="InterPro" id="IPR036236">
    <property type="entry name" value="Znf_C2H2_sf"/>
</dbReference>
<evidence type="ECO:0000313" key="8">
    <source>
        <dbReference type="EMBL" id="CAD5217602.1"/>
    </source>
</evidence>
<keyword evidence="2" id="KW-0677">Repeat</keyword>
<keyword evidence="1" id="KW-0479">Metal-binding</keyword>
<dbReference type="Gene3D" id="3.30.160.60">
    <property type="entry name" value="Classic Zinc Finger"/>
    <property type="match status" value="1"/>
</dbReference>
<feature type="region of interest" description="Disordered" evidence="6">
    <location>
        <begin position="275"/>
        <end position="298"/>
    </location>
</feature>
<organism evidence="8 9">
    <name type="scientific">Bursaphelenchus xylophilus</name>
    <name type="common">Pinewood nematode worm</name>
    <name type="synonym">Aphelenchoides xylophilus</name>
    <dbReference type="NCBI Taxonomy" id="6326"/>
    <lineage>
        <taxon>Eukaryota</taxon>
        <taxon>Metazoa</taxon>
        <taxon>Ecdysozoa</taxon>
        <taxon>Nematoda</taxon>
        <taxon>Chromadorea</taxon>
        <taxon>Rhabditida</taxon>
        <taxon>Tylenchina</taxon>
        <taxon>Tylenchomorpha</taxon>
        <taxon>Aphelenchoidea</taxon>
        <taxon>Aphelenchoididae</taxon>
        <taxon>Bursaphelenchus</taxon>
    </lineage>
</organism>
<accession>A0A7I8WYN6</accession>
<dbReference type="GO" id="GO:0008270">
    <property type="term" value="F:zinc ion binding"/>
    <property type="evidence" value="ECO:0007669"/>
    <property type="project" value="UniProtKB-KW"/>
</dbReference>
<evidence type="ECO:0000256" key="3">
    <source>
        <dbReference type="ARBA" id="ARBA00022771"/>
    </source>
</evidence>
<dbReference type="PANTHER" id="PTHR24409">
    <property type="entry name" value="ZINC FINGER PROTEIN 142"/>
    <property type="match status" value="1"/>
</dbReference>
<dbReference type="InterPro" id="IPR013087">
    <property type="entry name" value="Znf_C2H2_type"/>
</dbReference>
<proteinExistence type="predicted"/>
<feature type="domain" description="C2H2-type" evidence="7">
    <location>
        <begin position="189"/>
        <end position="211"/>
    </location>
</feature>
<keyword evidence="3 5" id="KW-0863">Zinc-finger</keyword>
<name>A0A7I8WYN6_BURXY</name>
<reference evidence="8" key="1">
    <citation type="submission" date="2020-09" db="EMBL/GenBank/DDBJ databases">
        <authorList>
            <person name="Kikuchi T."/>
        </authorList>
    </citation>
    <scope>NUCLEOTIDE SEQUENCE</scope>
    <source>
        <strain evidence="8">Ka4C1</strain>
    </source>
</reference>
<evidence type="ECO:0000313" key="9">
    <source>
        <dbReference type="Proteomes" id="UP000659654"/>
    </source>
</evidence>
<feature type="region of interest" description="Disordered" evidence="6">
    <location>
        <begin position="1"/>
        <end position="31"/>
    </location>
</feature>
<dbReference type="PROSITE" id="PS00028">
    <property type="entry name" value="ZINC_FINGER_C2H2_1"/>
    <property type="match status" value="3"/>
</dbReference>
<evidence type="ECO:0000256" key="6">
    <source>
        <dbReference type="SAM" id="MobiDB-lite"/>
    </source>
</evidence>
<gene>
    <name evidence="8" type="ORF">BXYJ_LOCUS5117</name>
</gene>
<dbReference type="OrthoDB" id="6077919at2759"/>
<evidence type="ECO:0000259" key="7">
    <source>
        <dbReference type="PROSITE" id="PS50157"/>
    </source>
</evidence>
<comment type="caution">
    <text evidence="8">The sequence shown here is derived from an EMBL/GenBank/DDBJ whole genome shotgun (WGS) entry which is preliminary data.</text>
</comment>
<evidence type="ECO:0000256" key="2">
    <source>
        <dbReference type="ARBA" id="ARBA00022737"/>
    </source>
</evidence>
<dbReference type="EMBL" id="CAJFDI010000002">
    <property type="protein sequence ID" value="CAD5217602.1"/>
    <property type="molecule type" value="Genomic_DNA"/>
</dbReference>
<evidence type="ECO:0000256" key="1">
    <source>
        <dbReference type="ARBA" id="ARBA00022723"/>
    </source>
</evidence>
<protein>
    <submittedName>
        <fullName evidence="8">(pine wood nematode) hypothetical protein</fullName>
    </submittedName>
</protein>
<feature type="compositionally biased region" description="Basic and acidic residues" evidence="6">
    <location>
        <begin position="11"/>
        <end position="23"/>
    </location>
</feature>
<dbReference type="Proteomes" id="UP000582659">
    <property type="component" value="Unassembled WGS sequence"/>
</dbReference>
<dbReference type="PROSITE" id="PS50157">
    <property type="entry name" value="ZINC_FINGER_C2H2_2"/>
    <property type="match status" value="1"/>
</dbReference>
<evidence type="ECO:0000256" key="4">
    <source>
        <dbReference type="ARBA" id="ARBA00022833"/>
    </source>
</evidence>
<dbReference type="Proteomes" id="UP000659654">
    <property type="component" value="Unassembled WGS sequence"/>
</dbReference>
<dbReference type="AlphaFoldDB" id="A0A7I8WYN6"/>
<dbReference type="EMBL" id="CAJFCV020000002">
    <property type="protein sequence ID" value="CAG9101354.1"/>
    <property type="molecule type" value="Genomic_DNA"/>
</dbReference>
<dbReference type="SMART" id="SM00355">
    <property type="entry name" value="ZnF_C2H2"/>
    <property type="match status" value="5"/>
</dbReference>
<keyword evidence="9" id="KW-1185">Reference proteome</keyword>
<dbReference type="SUPFAM" id="SSF57667">
    <property type="entry name" value="beta-beta-alpha zinc fingers"/>
    <property type="match status" value="1"/>
</dbReference>
<sequence length="348" mass="39887">MKLAQLLSDGPMKKVEAKTKTESSENPTPPSEALLAIGGCRRCEKTFTERLELIHHFVDHFPTIFYSFETKSSNPQLLTLLSECVKNSEKEEKLEPSEDQEDLPYHMCPHCCLTFLETHCFEDHLASHLNTNPDDSKLTCDVCGLQCGNEYLLGEHRKQHSKKCDMCNETFTTIFDLNLHVGEHFDYPYNCKDCGKCFPTRKSLAEHNKLHRIVENIEDDDEMKPQTSRSLAVIAAHHNFSGSKCKKLKNTQKPEHIERPESLLNSNPYFKALSKEPCRKRRSRSSKTLKSSYTKKEKGFNNDNAFKMMVDLSNKLLQQLMGQDENTQQLLQMMQGAEKPVNIDHSAT</sequence>
<feature type="compositionally biased region" description="Basic residues" evidence="6">
    <location>
        <begin position="278"/>
        <end position="287"/>
    </location>
</feature>